<sequence>STTTTSRKRFVEALVKMKSKSHSVVSAPFLATIIVRPGEITIVPFEQRFSSMVVKIDEMVERPRRPLGADYSWIVQYF</sequence>
<comment type="caution">
    <text evidence="1">The sequence shown here is derived from an EMBL/GenBank/DDBJ whole genome shotgun (WGS) entry which is preliminary data.</text>
</comment>
<gene>
    <name evidence="1" type="ORF">PMAYCL1PPCAC_08226</name>
</gene>
<dbReference type="EMBL" id="BTRK01000002">
    <property type="protein sequence ID" value="GMR38031.1"/>
    <property type="molecule type" value="Genomic_DNA"/>
</dbReference>
<evidence type="ECO:0000313" key="2">
    <source>
        <dbReference type="Proteomes" id="UP001328107"/>
    </source>
</evidence>
<evidence type="ECO:0000313" key="1">
    <source>
        <dbReference type="EMBL" id="GMR38031.1"/>
    </source>
</evidence>
<dbReference type="Proteomes" id="UP001328107">
    <property type="component" value="Unassembled WGS sequence"/>
</dbReference>
<proteinExistence type="predicted"/>
<reference evidence="2" key="1">
    <citation type="submission" date="2022-10" db="EMBL/GenBank/DDBJ databases">
        <title>Genome assembly of Pristionchus species.</title>
        <authorList>
            <person name="Yoshida K."/>
            <person name="Sommer R.J."/>
        </authorList>
    </citation>
    <scope>NUCLEOTIDE SEQUENCE [LARGE SCALE GENOMIC DNA]</scope>
    <source>
        <strain evidence="2">RS5460</strain>
    </source>
</reference>
<feature type="non-terminal residue" evidence="1">
    <location>
        <position position="1"/>
    </location>
</feature>
<keyword evidence="2" id="KW-1185">Reference proteome</keyword>
<dbReference type="AlphaFoldDB" id="A0AAN5CDV8"/>
<feature type="non-terminal residue" evidence="1">
    <location>
        <position position="78"/>
    </location>
</feature>
<protein>
    <submittedName>
        <fullName evidence="1">Uncharacterized protein</fullName>
    </submittedName>
</protein>
<accession>A0AAN5CDV8</accession>
<name>A0AAN5CDV8_9BILA</name>
<organism evidence="1 2">
    <name type="scientific">Pristionchus mayeri</name>
    <dbReference type="NCBI Taxonomy" id="1317129"/>
    <lineage>
        <taxon>Eukaryota</taxon>
        <taxon>Metazoa</taxon>
        <taxon>Ecdysozoa</taxon>
        <taxon>Nematoda</taxon>
        <taxon>Chromadorea</taxon>
        <taxon>Rhabditida</taxon>
        <taxon>Rhabditina</taxon>
        <taxon>Diplogasteromorpha</taxon>
        <taxon>Diplogasteroidea</taxon>
        <taxon>Neodiplogasteridae</taxon>
        <taxon>Pristionchus</taxon>
    </lineage>
</organism>